<name>A0A3M8DE84_9BACL</name>
<dbReference type="OrthoDB" id="2680264at2"/>
<feature type="transmembrane region" description="Helical" evidence="1">
    <location>
        <begin position="83"/>
        <end position="104"/>
    </location>
</feature>
<feature type="transmembrane region" description="Helical" evidence="1">
    <location>
        <begin position="21"/>
        <end position="38"/>
    </location>
</feature>
<dbReference type="EMBL" id="RHHQ01000013">
    <property type="protein sequence ID" value="RNB85881.1"/>
    <property type="molecule type" value="Genomic_DNA"/>
</dbReference>
<feature type="transmembrane region" description="Helical" evidence="1">
    <location>
        <begin position="138"/>
        <end position="160"/>
    </location>
</feature>
<evidence type="ECO:0000313" key="2">
    <source>
        <dbReference type="EMBL" id="RNB85881.1"/>
    </source>
</evidence>
<keyword evidence="3" id="KW-1185">Reference proteome</keyword>
<reference evidence="2 3" key="1">
    <citation type="submission" date="2018-10" db="EMBL/GenBank/DDBJ databases">
        <title>Phylogenomics of Brevibacillus.</title>
        <authorList>
            <person name="Dunlap C."/>
        </authorList>
    </citation>
    <scope>NUCLEOTIDE SEQUENCE [LARGE SCALE GENOMIC DNA]</scope>
    <source>
        <strain evidence="2 3">JCM 15716</strain>
    </source>
</reference>
<feature type="transmembrane region" description="Helical" evidence="1">
    <location>
        <begin position="58"/>
        <end position="76"/>
    </location>
</feature>
<dbReference type="GO" id="GO:0140359">
    <property type="term" value="F:ABC-type transporter activity"/>
    <property type="evidence" value="ECO:0007669"/>
    <property type="project" value="InterPro"/>
</dbReference>
<dbReference type="PANTHER" id="PTHR43471">
    <property type="entry name" value="ABC TRANSPORTER PERMEASE"/>
    <property type="match status" value="1"/>
</dbReference>
<dbReference type="GO" id="GO:0005886">
    <property type="term" value="C:plasma membrane"/>
    <property type="evidence" value="ECO:0007669"/>
    <property type="project" value="UniProtKB-SubCell"/>
</dbReference>
<comment type="caution">
    <text evidence="2">The sequence shown here is derived from an EMBL/GenBank/DDBJ whole genome shotgun (WGS) entry which is preliminary data.</text>
</comment>
<organism evidence="2 3">
    <name type="scientific">Brevibacillus fluminis</name>
    <dbReference type="NCBI Taxonomy" id="511487"/>
    <lineage>
        <taxon>Bacteria</taxon>
        <taxon>Bacillati</taxon>
        <taxon>Bacillota</taxon>
        <taxon>Bacilli</taxon>
        <taxon>Bacillales</taxon>
        <taxon>Paenibacillaceae</taxon>
        <taxon>Brevibacillus</taxon>
    </lineage>
</organism>
<keyword evidence="1" id="KW-0812">Transmembrane</keyword>
<accession>A0A3M8DE84</accession>
<feature type="transmembrane region" description="Helical" evidence="1">
    <location>
        <begin position="245"/>
        <end position="267"/>
    </location>
</feature>
<evidence type="ECO:0000256" key="1">
    <source>
        <dbReference type="SAM" id="Phobius"/>
    </source>
</evidence>
<dbReference type="RefSeq" id="WP_122919293.1">
    <property type="nucleotide sequence ID" value="NZ_RHHQ01000013.1"/>
</dbReference>
<feature type="transmembrane region" description="Helical" evidence="1">
    <location>
        <begin position="172"/>
        <end position="193"/>
    </location>
</feature>
<gene>
    <name evidence="2" type="ORF">EDM56_17940</name>
</gene>
<evidence type="ECO:0000313" key="3">
    <source>
        <dbReference type="Proteomes" id="UP000271031"/>
    </source>
</evidence>
<keyword evidence="1" id="KW-0472">Membrane</keyword>
<feature type="transmembrane region" description="Helical" evidence="1">
    <location>
        <begin position="110"/>
        <end position="131"/>
    </location>
</feature>
<dbReference type="Pfam" id="PF12679">
    <property type="entry name" value="ABC2_membrane_2"/>
    <property type="match status" value="1"/>
</dbReference>
<dbReference type="AlphaFoldDB" id="A0A3M8DE84"/>
<protein>
    <submittedName>
        <fullName evidence="2">ABC transporter permease</fullName>
    </submittedName>
</protein>
<dbReference type="Proteomes" id="UP000271031">
    <property type="component" value="Unassembled WGS sequence"/>
</dbReference>
<feature type="transmembrane region" description="Helical" evidence="1">
    <location>
        <begin position="213"/>
        <end position="233"/>
    </location>
</feature>
<keyword evidence="1" id="KW-1133">Transmembrane helix</keyword>
<sequence>MVDTWVMFRKELRSSLRQRSFYLFGILFLLMMGLILLIQRNIPDVGAYNNMTGTLLNVMLYLLPLIVLLLGSFSITQEKEEGGYALLLTYPLSSGSYVIGKYLGQFVSQWVVASFSFGVAGVICMALSIPVGFAWMALLYLFSVMLLFTFLAVGVLIGIGSSNRWQALMLSILVWFVCIMIWPMLLLGILGFLPYPIVQNTLIGLSALNPAEALRIMLTAQLGGGAIFGQPYYVLLGHLDGVAGGAWAIGYCAVFSSVQIVLGKIWMERKRKHG</sequence>
<proteinExistence type="predicted"/>